<evidence type="ECO:0000256" key="1">
    <source>
        <dbReference type="ARBA" id="ARBA00004496"/>
    </source>
</evidence>
<evidence type="ECO:0000256" key="4">
    <source>
        <dbReference type="ARBA" id="ARBA00022737"/>
    </source>
</evidence>
<evidence type="ECO:0000259" key="6">
    <source>
        <dbReference type="Pfam" id="PF21289"/>
    </source>
</evidence>
<feature type="region of interest" description="Disordered" evidence="5">
    <location>
        <begin position="18"/>
        <end position="84"/>
    </location>
</feature>
<dbReference type="Gene3D" id="2.130.10.10">
    <property type="entry name" value="YVTN repeat-like/Quinoprotein amine dehydrogenase"/>
    <property type="match status" value="1"/>
</dbReference>
<dbReference type="Gene3D" id="1.10.220.100">
    <property type="entry name" value="conserved c-terminal region of ge- 1"/>
    <property type="match status" value="1"/>
</dbReference>
<dbReference type="EMBL" id="JANCYW010000006">
    <property type="protein sequence ID" value="KAK4535976.1"/>
    <property type="molecule type" value="Genomic_DNA"/>
</dbReference>
<evidence type="ECO:0000256" key="5">
    <source>
        <dbReference type="SAM" id="MobiDB-lite"/>
    </source>
</evidence>
<feature type="region of interest" description="Disordered" evidence="5">
    <location>
        <begin position="512"/>
        <end position="561"/>
    </location>
</feature>
<dbReference type="AlphaFoldDB" id="A0AAV9IV93"/>
<dbReference type="Gene3D" id="6.10.140.270">
    <property type="match status" value="1"/>
</dbReference>
<dbReference type="GO" id="GO:0031087">
    <property type="term" value="P:deadenylation-independent decapping of nuclear-transcribed mRNA"/>
    <property type="evidence" value="ECO:0007669"/>
    <property type="project" value="InterPro"/>
</dbReference>
<evidence type="ECO:0000256" key="3">
    <source>
        <dbReference type="ARBA" id="ARBA00022574"/>
    </source>
</evidence>
<dbReference type="SUPFAM" id="SSF69322">
    <property type="entry name" value="Tricorn protease domain 2"/>
    <property type="match status" value="1"/>
</dbReference>
<comment type="subcellular location">
    <subcellularLocation>
        <location evidence="1">Cytoplasm</location>
    </subcellularLocation>
</comment>
<dbReference type="PANTHER" id="PTHR15598:SF5">
    <property type="entry name" value="ENHANCER OF MRNA-DECAPPING PROTEIN 4"/>
    <property type="match status" value="1"/>
</dbReference>
<keyword evidence="2" id="KW-0963">Cytoplasm</keyword>
<dbReference type="InterPro" id="IPR015943">
    <property type="entry name" value="WD40/YVTN_repeat-like_dom_sf"/>
</dbReference>
<feature type="compositionally biased region" description="Low complexity" evidence="5">
    <location>
        <begin position="576"/>
        <end position="588"/>
    </location>
</feature>
<keyword evidence="8" id="KW-1185">Reference proteome</keyword>
<dbReference type="InterPro" id="IPR045152">
    <property type="entry name" value="EDC4-like"/>
</dbReference>
<feature type="region of interest" description="Disordered" evidence="5">
    <location>
        <begin position="573"/>
        <end position="601"/>
    </location>
</feature>
<accession>A0AAV9IV93</accession>
<dbReference type="GO" id="GO:0000932">
    <property type="term" value="C:P-body"/>
    <property type="evidence" value="ECO:0007669"/>
    <property type="project" value="TreeGrafter"/>
</dbReference>
<dbReference type="Pfam" id="PF21289">
    <property type="entry name" value="EDC4_C"/>
    <property type="match status" value="1"/>
</dbReference>
<sequence length="874" mass="94585">MDDAERLAMQRRALTERFGLEVEEEGDVPEAPGRPGPTTTVWGRWGRREGKSGTQGEGGDSFISTVRENGHGGEGEGGGGGAGAVPSVVVLEPEDAFASRENGLEIRARYFEYDPARHAHARSRRELSTVTPVTVYASPYVESTSRRIAVDAHVITYAVKSHIRCIARQSGERALLKGHSGDVVDMVMPQAPLDAPSTASPPGVLLSAAADGSVYLWRVECAPAASDGADMALLAAALWHTQTQTREPHASAVRVAIAPDATHLAYTDADAVWLQRYDRQQRQVRGEGVRVPVLPRVTDLCWVSPSEEGGGEWRLLIGTADGTLLVVEVASGRLQHSFPKVQDGAIERVLAVRDGVFGTASTACRVLHLWRLPLMAFDSSSGSSNQLEHLAQLSLQAVGGYFHLATDPSGEWVFMANVPRKRLFIVHLGAAAATEGGTAAAAVPDFLVELPTRQSILSCSVTRTESHERDVDAASGLPQMVQEVQLDLWCVHEKSIQAYHVLRRDLLPAADAAADDDHGGSSPPPSHPSASPSGDLAGRRQEASSRSMSPASTSTSSAPLRMNMQTHELYETFHRQQQQQQQQQQQTQALPRLPMPPPNASPGGGVMVLSPRLNDEAMGRWEARLDTLTGAVQHLVERVERWGDSEPQASSEAAVTRALQAVIAERLVPALDRALRDVAGSLSEALDASVARHAQWLWQQWREHGASAMYGMGEYRQTAASNTRDPAIAPPAIPASPREQIRQQLAAAPPQLDRAFHLALCASDLPLLLWLCGQCEPEAVCDQLSQPVLLSLAQQLSFDLRADTECKLRYLEEALSLIDPQDAIIREHVPATMQQLVQNVDAQVLSSTASGIEAGWKSRARMLRKLAVLLRAPK</sequence>
<gene>
    <name evidence="7" type="ORF">CDCA_CDCA06G2001</name>
</gene>
<reference evidence="7 8" key="1">
    <citation type="submission" date="2022-07" db="EMBL/GenBank/DDBJ databases">
        <title>Genome-wide signatures of adaptation to extreme environments.</title>
        <authorList>
            <person name="Cho C.H."/>
            <person name="Yoon H.S."/>
        </authorList>
    </citation>
    <scope>NUCLEOTIDE SEQUENCE [LARGE SCALE GENOMIC DNA]</scope>
    <source>
        <strain evidence="7 8">DBV 063 E5</strain>
    </source>
</reference>
<dbReference type="Proteomes" id="UP001301350">
    <property type="component" value="Unassembled WGS sequence"/>
</dbReference>
<name>A0AAV9IV93_CYACA</name>
<comment type="caution">
    <text evidence="7">The sequence shown here is derived from an EMBL/GenBank/DDBJ whole genome shotgun (WGS) entry which is preliminary data.</text>
</comment>
<evidence type="ECO:0000256" key="2">
    <source>
        <dbReference type="ARBA" id="ARBA00022490"/>
    </source>
</evidence>
<proteinExistence type="predicted"/>
<feature type="domain" description="Enhancer of mRNA-decapping protein 4 C-terminal" evidence="6">
    <location>
        <begin position="750"/>
        <end position="848"/>
    </location>
</feature>
<dbReference type="InterPro" id="IPR044938">
    <property type="entry name" value="EDC4_C_sf"/>
</dbReference>
<evidence type="ECO:0000313" key="7">
    <source>
        <dbReference type="EMBL" id="KAK4535976.1"/>
    </source>
</evidence>
<protein>
    <recommendedName>
        <fullName evidence="6">Enhancer of mRNA-decapping protein 4 C-terminal domain-containing protein</fullName>
    </recommendedName>
</protein>
<keyword evidence="3" id="KW-0853">WD repeat</keyword>
<evidence type="ECO:0000313" key="8">
    <source>
        <dbReference type="Proteomes" id="UP001301350"/>
    </source>
</evidence>
<dbReference type="InterPro" id="IPR049404">
    <property type="entry name" value="EDC4_C"/>
</dbReference>
<dbReference type="PANTHER" id="PTHR15598">
    <property type="entry name" value="ENHANCER OF MRNA-DECAPPING PROTEIN 4"/>
    <property type="match status" value="1"/>
</dbReference>
<feature type="compositionally biased region" description="Low complexity" evidence="5">
    <location>
        <begin position="544"/>
        <end position="559"/>
    </location>
</feature>
<keyword evidence="4" id="KW-0677">Repeat</keyword>
<organism evidence="7 8">
    <name type="scientific">Cyanidium caldarium</name>
    <name type="common">Red alga</name>
    <dbReference type="NCBI Taxonomy" id="2771"/>
    <lineage>
        <taxon>Eukaryota</taxon>
        <taxon>Rhodophyta</taxon>
        <taxon>Bangiophyceae</taxon>
        <taxon>Cyanidiales</taxon>
        <taxon>Cyanidiaceae</taxon>
        <taxon>Cyanidium</taxon>
    </lineage>
</organism>